<accession>A0ABS7HBL1</accession>
<evidence type="ECO:0000259" key="1">
    <source>
        <dbReference type="Pfam" id="PF00881"/>
    </source>
</evidence>
<reference evidence="2 3" key="1">
    <citation type="journal article" date="2021" name="MBio">
        <title>Poor Competitiveness of Bradyrhizobium in Pigeon Pea Root Colonization in Indian Soils.</title>
        <authorList>
            <person name="Chalasani D."/>
            <person name="Basu A."/>
            <person name="Pullabhotla S.V.S.R.N."/>
            <person name="Jorrin B."/>
            <person name="Neal A.L."/>
            <person name="Poole P.S."/>
            <person name="Podile A.R."/>
            <person name="Tkacz A."/>
        </authorList>
    </citation>
    <scope>NUCLEOTIDE SEQUENCE [LARGE SCALE GENOMIC DNA]</scope>
    <source>
        <strain evidence="2 3">HU44</strain>
    </source>
</reference>
<protein>
    <submittedName>
        <fullName evidence="2">Nitroreductase family protein</fullName>
    </submittedName>
</protein>
<feature type="domain" description="Nitroreductase" evidence="1">
    <location>
        <begin position="95"/>
        <end position="247"/>
    </location>
</feature>
<proteinExistence type="predicted"/>
<evidence type="ECO:0000313" key="3">
    <source>
        <dbReference type="Proteomes" id="UP000757604"/>
    </source>
</evidence>
<dbReference type="PANTHER" id="PTHR43745:SF2">
    <property type="entry name" value="NITROREDUCTASE MJ1384-RELATED"/>
    <property type="match status" value="1"/>
</dbReference>
<dbReference type="EMBL" id="JAEUAO010000003">
    <property type="protein sequence ID" value="MBW9064657.1"/>
    <property type="molecule type" value="Genomic_DNA"/>
</dbReference>
<dbReference type="Proteomes" id="UP000757604">
    <property type="component" value="Unassembled WGS sequence"/>
</dbReference>
<name>A0ABS7HBL1_9HYPH</name>
<organism evidence="2 3">
    <name type="scientific">Rhizobium herbae</name>
    <dbReference type="NCBI Taxonomy" id="508661"/>
    <lineage>
        <taxon>Bacteria</taxon>
        <taxon>Pseudomonadati</taxon>
        <taxon>Pseudomonadota</taxon>
        <taxon>Alphaproteobacteria</taxon>
        <taxon>Hyphomicrobiales</taxon>
        <taxon>Rhizobiaceae</taxon>
        <taxon>Rhizobium/Agrobacterium group</taxon>
        <taxon>Rhizobium</taxon>
    </lineage>
</organism>
<sequence length="261" mass="28909">MRHVKISSLNQIAHASQFVDAEVESEIRTFHQHTISVAGTLLENSLSQPYLTLEDLKRAEAFETRFSHITGNIEGSLERTDPVIRWPSVSTGSPRQINFATVAQIFAQAIGADSSGRRPYPSGGALYSIETVAILGDSVGGATDFSVLHYLPVSNFFEVLPGAYDREKFQKIYKIEAAAFYVAYFINLKKAIFKYRSRGYRLALMEIGSMYQQMLQVAQTHGLGSRVLSGFSEYALAKNCGLDSRILLPGIIQAFAYPGEH</sequence>
<dbReference type="RefSeq" id="WP_220372630.1">
    <property type="nucleotide sequence ID" value="NZ_JAEUAO010000003.1"/>
</dbReference>
<comment type="caution">
    <text evidence="2">The sequence shown here is derived from an EMBL/GenBank/DDBJ whole genome shotgun (WGS) entry which is preliminary data.</text>
</comment>
<keyword evidence="3" id="KW-1185">Reference proteome</keyword>
<dbReference type="SUPFAM" id="SSF55469">
    <property type="entry name" value="FMN-dependent nitroreductase-like"/>
    <property type="match status" value="1"/>
</dbReference>
<dbReference type="PANTHER" id="PTHR43745">
    <property type="entry name" value="NITROREDUCTASE MJ1384-RELATED"/>
    <property type="match status" value="1"/>
</dbReference>
<gene>
    <name evidence="2" type="ORF">JNB71_15160</name>
</gene>
<dbReference type="Gene3D" id="3.40.109.10">
    <property type="entry name" value="NADH Oxidase"/>
    <property type="match status" value="1"/>
</dbReference>
<dbReference type="Pfam" id="PF00881">
    <property type="entry name" value="Nitroreductase"/>
    <property type="match status" value="1"/>
</dbReference>
<evidence type="ECO:0000313" key="2">
    <source>
        <dbReference type="EMBL" id="MBW9064657.1"/>
    </source>
</evidence>
<dbReference type="InterPro" id="IPR052544">
    <property type="entry name" value="Bacteriocin_Proc_Enz"/>
</dbReference>
<dbReference type="InterPro" id="IPR029479">
    <property type="entry name" value="Nitroreductase"/>
</dbReference>
<dbReference type="InterPro" id="IPR000415">
    <property type="entry name" value="Nitroreductase-like"/>
</dbReference>